<dbReference type="PANTHER" id="PTHR30046:SF0">
    <property type="entry name" value="FLAGELLAR M-RING PROTEIN"/>
    <property type="match status" value="1"/>
</dbReference>
<feature type="transmembrane region" description="Helical" evidence="11">
    <location>
        <begin position="434"/>
        <end position="456"/>
    </location>
</feature>
<feature type="domain" description="Flagellar M-ring N-terminal" evidence="12">
    <location>
        <begin position="52"/>
        <end position="221"/>
    </location>
</feature>
<dbReference type="GO" id="GO:0003774">
    <property type="term" value="F:cytoskeletal motor activity"/>
    <property type="evidence" value="ECO:0007669"/>
    <property type="project" value="InterPro"/>
</dbReference>
<dbReference type="GO" id="GO:0005886">
    <property type="term" value="C:plasma membrane"/>
    <property type="evidence" value="ECO:0007669"/>
    <property type="project" value="UniProtKB-SubCell"/>
</dbReference>
<name>A0A9D2S1C3_9FIRM</name>
<keyword evidence="14" id="KW-0969">Cilium</keyword>
<comment type="similarity">
    <text evidence="3">Belongs to the FliF family.</text>
</comment>
<proteinExistence type="inferred from homology"/>
<sequence>MKANGQDLKAHITKLKESVANMPKKKKIIFGGGLGAIVLIAIVITVVLNVTASSQRVLYEGLEADEAAEVYTMLQEIGIEVQRDAQGNITVPAKDYDTALLKVAQEGYSSNSPTYGLFESHSGMTATEAENQQWILYQLQENLQKTLKNLSAVKDAIVNIDVPEQGSYVWEKDTSAGQSSAGVVLTLSEDLTPEQVTAIKNLVASSVPRLEPENVTVMNAETSEELQGNAEEQSTSQIAANNLEFEMQVQNQLEENVRRVLAPRYGASGVVAVAKVVIDYDKMMTEELTLQEKEGGGGYVTNFSEQYNLEGEVAAGGIVGEENNTDIPQQAYETDENGNPLTSYNRDIQYDYGYIKTQIEKGNAVLKSASISVMVDEANMTEMRRLELVDLVAKSTGIPEDSISVSPVDPNAQPEEDNNDNEQNTQVVVEIPPWGYILAGAAALLVLLLLILLLVAKSRAKKKKRERELQQNEIDEQRAQMEQEIAQYKKELSDAAMAATNPKDEAIINEVKDFAKQNPEVTANLLRSWLKEGE</sequence>
<feature type="domain" description="Flagellar M-ring C-terminal" evidence="13">
    <location>
        <begin position="261"/>
        <end position="406"/>
    </location>
</feature>
<evidence type="ECO:0000256" key="6">
    <source>
        <dbReference type="ARBA" id="ARBA00022989"/>
    </source>
</evidence>
<evidence type="ECO:0000256" key="11">
    <source>
        <dbReference type="SAM" id="Phobius"/>
    </source>
</evidence>
<dbReference type="PANTHER" id="PTHR30046">
    <property type="entry name" value="FLAGELLAR M-RING PROTEIN"/>
    <property type="match status" value="1"/>
</dbReference>
<keyword evidence="14" id="KW-0966">Cell projection</keyword>
<evidence type="ECO:0000256" key="8">
    <source>
        <dbReference type="ARBA" id="ARBA00023143"/>
    </source>
</evidence>
<dbReference type="GO" id="GO:0071973">
    <property type="term" value="P:bacterial-type flagellum-dependent cell motility"/>
    <property type="evidence" value="ECO:0007669"/>
    <property type="project" value="InterPro"/>
</dbReference>
<keyword evidence="7 11" id="KW-0472">Membrane</keyword>
<dbReference type="PRINTS" id="PR01009">
    <property type="entry name" value="FLGMRINGFLIF"/>
</dbReference>
<keyword evidence="4" id="KW-1003">Cell membrane</keyword>
<keyword evidence="9" id="KW-0175">Coiled coil</keyword>
<dbReference type="InterPro" id="IPR000067">
    <property type="entry name" value="FlgMring_FliF"/>
</dbReference>
<keyword evidence="8" id="KW-0975">Bacterial flagellum</keyword>
<dbReference type="InterPro" id="IPR043427">
    <property type="entry name" value="YscJ/FliF"/>
</dbReference>
<evidence type="ECO:0000256" key="9">
    <source>
        <dbReference type="SAM" id="Coils"/>
    </source>
</evidence>
<dbReference type="InterPro" id="IPR045851">
    <property type="entry name" value="AMP-bd_C_sf"/>
</dbReference>
<reference evidence="14" key="1">
    <citation type="journal article" date="2021" name="PeerJ">
        <title>Extensive microbial diversity within the chicken gut microbiome revealed by metagenomics and culture.</title>
        <authorList>
            <person name="Gilroy R."/>
            <person name="Ravi A."/>
            <person name="Getino M."/>
            <person name="Pursley I."/>
            <person name="Horton D.L."/>
            <person name="Alikhan N.F."/>
            <person name="Baker D."/>
            <person name="Gharbi K."/>
            <person name="Hall N."/>
            <person name="Watson M."/>
            <person name="Adriaenssens E.M."/>
            <person name="Foster-Nyarko E."/>
            <person name="Jarju S."/>
            <person name="Secka A."/>
            <person name="Antonio M."/>
            <person name="Oren A."/>
            <person name="Chaudhuri R.R."/>
            <person name="La Ragione R."/>
            <person name="Hildebrand F."/>
            <person name="Pallen M.J."/>
        </authorList>
    </citation>
    <scope>NUCLEOTIDE SEQUENCE</scope>
    <source>
        <strain evidence="14">ChiBcec8-14828</strain>
    </source>
</reference>
<organism evidence="14 15">
    <name type="scientific">Candidatus Ruthenibacterium avium</name>
    <dbReference type="NCBI Taxonomy" id="2838751"/>
    <lineage>
        <taxon>Bacteria</taxon>
        <taxon>Bacillati</taxon>
        <taxon>Bacillota</taxon>
        <taxon>Clostridia</taxon>
        <taxon>Eubacteriales</taxon>
        <taxon>Oscillospiraceae</taxon>
        <taxon>Ruthenibacterium</taxon>
    </lineage>
</organism>
<dbReference type="EMBL" id="DWYA01000048">
    <property type="protein sequence ID" value="HJB39709.1"/>
    <property type="molecule type" value="Genomic_DNA"/>
</dbReference>
<reference evidence="14" key="2">
    <citation type="submission" date="2021-04" db="EMBL/GenBank/DDBJ databases">
        <authorList>
            <person name="Gilroy R."/>
        </authorList>
    </citation>
    <scope>NUCLEOTIDE SEQUENCE</scope>
    <source>
        <strain evidence="14">ChiBcec8-14828</strain>
    </source>
</reference>
<dbReference type="Pfam" id="PF08345">
    <property type="entry name" value="YscJ_FliF_C"/>
    <property type="match status" value="1"/>
</dbReference>
<dbReference type="InterPro" id="IPR013556">
    <property type="entry name" value="Flag_M-ring_C"/>
</dbReference>
<dbReference type="AlphaFoldDB" id="A0A9D2S1C3"/>
<evidence type="ECO:0000256" key="2">
    <source>
        <dbReference type="ARBA" id="ARBA00004651"/>
    </source>
</evidence>
<evidence type="ECO:0000256" key="5">
    <source>
        <dbReference type="ARBA" id="ARBA00022692"/>
    </source>
</evidence>
<dbReference type="GO" id="GO:0009431">
    <property type="term" value="C:bacterial-type flagellum basal body, MS ring"/>
    <property type="evidence" value="ECO:0007669"/>
    <property type="project" value="InterPro"/>
</dbReference>
<evidence type="ECO:0000259" key="12">
    <source>
        <dbReference type="Pfam" id="PF01514"/>
    </source>
</evidence>
<evidence type="ECO:0000256" key="1">
    <source>
        <dbReference type="ARBA" id="ARBA00004117"/>
    </source>
</evidence>
<dbReference type="Gene3D" id="3.30.300.30">
    <property type="match status" value="1"/>
</dbReference>
<protein>
    <submittedName>
        <fullName evidence="14">Flagellar M-ring protein FliF</fullName>
    </submittedName>
</protein>
<dbReference type="Pfam" id="PF01514">
    <property type="entry name" value="YscJ_FliF"/>
    <property type="match status" value="1"/>
</dbReference>
<evidence type="ECO:0000313" key="14">
    <source>
        <dbReference type="EMBL" id="HJB39709.1"/>
    </source>
</evidence>
<feature type="coiled-coil region" evidence="9">
    <location>
        <begin position="460"/>
        <end position="498"/>
    </location>
</feature>
<feature type="region of interest" description="Disordered" evidence="10">
    <location>
        <begin position="400"/>
        <end position="423"/>
    </location>
</feature>
<keyword evidence="14" id="KW-0282">Flagellum</keyword>
<evidence type="ECO:0000256" key="10">
    <source>
        <dbReference type="SAM" id="MobiDB-lite"/>
    </source>
</evidence>
<keyword evidence="5 11" id="KW-0812">Transmembrane</keyword>
<dbReference type="Proteomes" id="UP000824209">
    <property type="component" value="Unassembled WGS sequence"/>
</dbReference>
<keyword evidence="6 11" id="KW-1133">Transmembrane helix</keyword>
<dbReference type="NCBIfam" id="TIGR00206">
    <property type="entry name" value="fliF"/>
    <property type="match status" value="1"/>
</dbReference>
<dbReference type="InterPro" id="IPR006182">
    <property type="entry name" value="FliF_N_dom"/>
</dbReference>
<feature type="transmembrane region" description="Helical" evidence="11">
    <location>
        <begin position="28"/>
        <end position="48"/>
    </location>
</feature>
<evidence type="ECO:0000256" key="4">
    <source>
        <dbReference type="ARBA" id="ARBA00022475"/>
    </source>
</evidence>
<evidence type="ECO:0000259" key="13">
    <source>
        <dbReference type="Pfam" id="PF08345"/>
    </source>
</evidence>
<gene>
    <name evidence="14" type="primary">fliF</name>
    <name evidence="14" type="ORF">H9943_04850</name>
</gene>
<evidence type="ECO:0000313" key="15">
    <source>
        <dbReference type="Proteomes" id="UP000824209"/>
    </source>
</evidence>
<evidence type="ECO:0000256" key="7">
    <source>
        <dbReference type="ARBA" id="ARBA00023136"/>
    </source>
</evidence>
<evidence type="ECO:0000256" key="3">
    <source>
        <dbReference type="ARBA" id="ARBA00007971"/>
    </source>
</evidence>
<accession>A0A9D2S1C3</accession>
<comment type="subcellular location">
    <subcellularLocation>
        <location evidence="1">Bacterial flagellum basal body</location>
    </subcellularLocation>
    <subcellularLocation>
        <location evidence="2">Cell membrane</location>
        <topology evidence="2">Multi-pass membrane protein</topology>
    </subcellularLocation>
</comment>
<comment type="caution">
    <text evidence="14">The sequence shown here is derived from an EMBL/GenBank/DDBJ whole genome shotgun (WGS) entry which is preliminary data.</text>
</comment>